<dbReference type="InterPro" id="IPR013083">
    <property type="entry name" value="Znf_RING/FYVE/PHD"/>
</dbReference>
<keyword evidence="4" id="KW-0479">Metal-binding</keyword>
<dbReference type="SMART" id="SM00184">
    <property type="entry name" value="RING"/>
    <property type="match status" value="1"/>
</dbReference>
<evidence type="ECO:0000256" key="10">
    <source>
        <dbReference type="SAM" id="Coils"/>
    </source>
</evidence>
<keyword evidence="5 9" id="KW-0863">Zinc-finger</keyword>
<dbReference type="Proteomes" id="UP000759131">
    <property type="component" value="Unassembled WGS sequence"/>
</dbReference>
<dbReference type="GO" id="GO:0000209">
    <property type="term" value="P:protein polyubiquitination"/>
    <property type="evidence" value="ECO:0007669"/>
    <property type="project" value="TreeGrafter"/>
</dbReference>
<feature type="compositionally biased region" description="Acidic residues" evidence="11">
    <location>
        <begin position="222"/>
        <end position="263"/>
    </location>
</feature>
<keyword evidence="8" id="KW-0804">Transcription</keyword>
<name>A0A7R9L6N0_9ACAR</name>
<dbReference type="PROSITE" id="PS50089">
    <property type="entry name" value="ZF_RING_2"/>
    <property type="match status" value="1"/>
</dbReference>
<dbReference type="EMBL" id="OC870374">
    <property type="protein sequence ID" value="CAD7634984.1"/>
    <property type="molecule type" value="Genomic_DNA"/>
</dbReference>
<keyword evidence="3" id="KW-0808">Transferase</keyword>
<keyword evidence="7" id="KW-0805">Transcription regulation</keyword>
<dbReference type="Gene3D" id="3.30.40.10">
    <property type="entry name" value="Zinc/RING finger domain, C3HC4 (zinc finger)"/>
    <property type="match status" value="1"/>
</dbReference>
<dbReference type="OrthoDB" id="6509683at2759"/>
<dbReference type="GO" id="GO:0061630">
    <property type="term" value="F:ubiquitin protein ligase activity"/>
    <property type="evidence" value="ECO:0007669"/>
    <property type="project" value="UniProtKB-EC"/>
</dbReference>
<evidence type="ECO:0000256" key="4">
    <source>
        <dbReference type="ARBA" id="ARBA00022723"/>
    </source>
</evidence>
<dbReference type="AlphaFoldDB" id="A0A7R9L6N0"/>
<feature type="coiled-coil region" evidence="10">
    <location>
        <begin position="119"/>
        <end position="182"/>
    </location>
</feature>
<dbReference type="InterPro" id="IPR001841">
    <property type="entry name" value="Znf_RING"/>
</dbReference>
<feature type="compositionally biased region" description="Acidic residues" evidence="11">
    <location>
        <begin position="297"/>
        <end position="306"/>
    </location>
</feature>
<dbReference type="CDD" id="cd16574">
    <property type="entry name" value="RING-HC_Topors"/>
    <property type="match status" value="1"/>
</dbReference>
<evidence type="ECO:0000256" key="8">
    <source>
        <dbReference type="ARBA" id="ARBA00023163"/>
    </source>
</evidence>
<feature type="region of interest" description="Disordered" evidence="11">
    <location>
        <begin position="222"/>
        <end position="316"/>
    </location>
</feature>
<evidence type="ECO:0000256" key="1">
    <source>
        <dbReference type="ARBA" id="ARBA00000900"/>
    </source>
</evidence>
<organism evidence="13">
    <name type="scientific">Medioppia subpectinata</name>
    <dbReference type="NCBI Taxonomy" id="1979941"/>
    <lineage>
        <taxon>Eukaryota</taxon>
        <taxon>Metazoa</taxon>
        <taxon>Ecdysozoa</taxon>
        <taxon>Arthropoda</taxon>
        <taxon>Chelicerata</taxon>
        <taxon>Arachnida</taxon>
        <taxon>Acari</taxon>
        <taxon>Acariformes</taxon>
        <taxon>Sarcoptiformes</taxon>
        <taxon>Oribatida</taxon>
        <taxon>Brachypylina</taxon>
        <taxon>Oppioidea</taxon>
        <taxon>Oppiidae</taxon>
        <taxon>Medioppia</taxon>
    </lineage>
</organism>
<keyword evidence="14" id="KW-1185">Reference proteome</keyword>
<proteinExistence type="predicted"/>
<evidence type="ECO:0000256" key="2">
    <source>
        <dbReference type="ARBA" id="ARBA00012483"/>
    </source>
</evidence>
<dbReference type="PROSITE" id="PS00518">
    <property type="entry name" value="ZF_RING_1"/>
    <property type="match status" value="1"/>
</dbReference>
<gene>
    <name evidence="13" type="ORF">OSB1V03_LOCUS15376</name>
</gene>
<evidence type="ECO:0000313" key="14">
    <source>
        <dbReference type="Proteomes" id="UP000759131"/>
    </source>
</evidence>
<evidence type="ECO:0000256" key="9">
    <source>
        <dbReference type="PROSITE-ProRule" id="PRU00175"/>
    </source>
</evidence>
<sequence length="316" mass="36224">MDTNGDNNDDNEESVERIEGIMNTSTEAKSCPICLTQVSNRSLADTCLHEFCFDCLSEWSSTHNRCPVCRQPYRHIIHNIVSEEVFARTPVQHRNEDIDVEVTAVLRQMFLFLRVISARNRSMRLRDQVKENLDQMNARLSRANAGQSHESRRVLAQLEQQIQELRTSLERIDTDITELNAVLNSEDPTEVDLMNGLNGREEDFNDVIGVIDVLIPVANAEALEDNEEWVPEGSEEEDDEEEDAESLDSTVEDPDYVPDEDIESSIGSESGDESDRESSDDNNTRRDTRRKRRQSDESDNSEDEDYLPANEKRRKK</sequence>
<dbReference type="InterPro" id="IPR018957">
    <property type="entry name" value="Znf_C3HC4_RING-type"/>
</dbReference>
<feature type="domain" description="RING-type" evidence="12">
    <location>
        <begin position="31"/>
        <end position="70"/>
    </location>
</feature>
<keyword evidence="10" id="KW-0175">Coiled coil</keyword>
<protein>
    <recommendedName>
        <fullName evidence="2">RING-type E3 ubiquitin transferase</fullName>
        <ecNumber evidence="2">2.3.2.27</ecNumber>
    </recommendedName>
</protein>
<dbReference type="InterPro" id="IPR017907">
    <property type="entry name" value="Znf_RING_CS"/>
</dbReference>
<dbReference type="Pfam" id="PF00097">
    <property type="entry name" value="zf-C3HC4"/>
    <property type="match status" value="1"/>
</dbReference>
<evidence type="ECO:0000256" key="3">
    <source>
        <dbReference type="ARBA" id="ARBA00022679"/>
    </source>
</evidence>
<comment type="catalytic activity">
    <reaction evidence="1">
        <text>S-ubiquitinyl-[E2 ubiquitin-conjugating enzyme]-L-cysteine + [acceptor protein]-L-lysine = [E2 ubiquitin-conjugating enzyme]-L-cysteine + N(6)-ubiquitinyl-[acceptor protein]-L-lysine.</text>
        <dbReference type="EC" id="2.3.2.27"/>
    </reaction>
</comment>
<evidence type="ECO:0000256" key="6">
    <source>
        <dbReference type="ARBA" id="ARBA00022833"/>
    </source>
</evidence>
<reference evidence="13" key="1">
    <citation type="submission" date="2020-11" db="EMBL/GenBank/DDBJ databases">
        <authorList>
            <person name="Tran Van P."/>
        </authorList>
    </citation>
    <scope>NUCLEOTIDE SEQUENCE</scope>
</reference>
<dbReference type="SUPFAM" id="SSF57850">
    <property type="entry name" value="RING/U-box"/>
    <property type="match status" value="1"/>
</dbReference>
<evidence type="ECO:0000256" key="7">
    <source>
        <dbReference type="ARBA" id="ARBA00023015"/>
    </source>
</evidence>
<evidence type="ECO:0000256" key="5">
    <source>
        <dbReference type="ARBA" id="ARBA00022771"/>
    </source>
</evidence>
<dbReference type="EC" id="2.3.2.27" evidence="2"/>
<dbReference type="GO" id="GO:0008270">
    <property type="term" value="F:zinc ion binding"/>
    <property type="evidence" value="ECO:0007669"/>
    <property type="project" value="UniProtKB-KW"/>
</dbReference>
<feature type="compositionally biased region" description="Basic and acidic residues" evidence="11">
    <location>
        <begin position="276"/>
        <end position="286"/>
    </location>
</feature>
<dbReference type="PANTHER" id="PTHR46077:SF1">
    <property type="entry name" value="TOP1 BINDING ARGININE_SERINE RICH PROTEIN, E3 UBIQUITIN LIGASE"/>
    <property type="match status" value="1"/>
</dbReference>
<dbReference type="PANTHER" id="PTHR46077">
    <property type="entry name" value="E3 UBIQUITIN-PROTEIN LIGASE TOPORS"/>
    <property type="match status" value="1"/>
</dbReference>
<dbReference type="InterPro" id="IPR058746">
    <property type="entry name" value="Znf_RING-type_Topors"/>
</dbReference>
<dbReference type="GO" id="GO:0006513">
    <property type="term" value="P:protein monoubiquitination"/>
    <property type="evidence" value="ECO:0007669"/>
    <property type="project" value="TreeGrafter"/>
</dbReference>
<accession>A0A7R9L6N0</accession>
<dbReference type="EMBL" id="CAJPIZ010015799">
    <property type="protein sequence ID" value="CAG2115414.1"/>
    <property type="molecule type" value="Genomic_DNA"/>
</dbReference>
<evidence type="ECO:0000313" key="13">
    <source>
        <dbReference type="EMBL" id="CAD7634984.1"/>
    </source>
</evidence>
<evidence type="ECO:0000256" key="11">
    <source>
        <dbReference type="SAM" id="MobiDB-lite"/>
    </source>
</evidence>
<keyword evidence="6" id="KW-0862">Zinc</keyword>
<evidence type="ECO:0000259" key="12">
    <source>
        <dbReference type="PROSITE" id="PS50089"/>
    </source>
</evidence>